<name>A0A9W6R6R3_9PSEU</name>
<feature type="domain" description="Luciferase-like" evidence="5">
    <location>
        <begin position="19"/>
        <end position="251"/>
    </location>
</feature>
<dbReference type="EMBL" id="BSTI01000020">
    <property type="protein sequence ID" value="GLY70081.1"/>
    <property type="molecule type" value="Genomic_DNA"/>
</dbReference>
<evidence type="ECO:0000256" key="3">
    <source>
        <dbReference type="ARBA" id="ARBA00023002"/>
    </source>
</evidence>
<reference evidence="6" key="1">
    <citation type="submission" date="2023-03" db="EMBL/GenBank/DDBJ databases">
        <title>Amycolatopsis taiwanensis NBRC 103393.</title>
        <authorList>
            <person name="Ichikawa N."/>
            <person name="Sato H."/>
            <person name="Tonouchi N."/>
        </authorList>
    </citation>
    <scope>NUCLEOTIDE SEQUENCE</scope>
    <source>
        <strain evidence="6">NBRC 103393</strain>
    </source>
</reference>
<dbReference type="InterPro" id="IPR050172">
    <property type="entry name" value="SsuD_RutA_monooxygenase"/>
</dbReference>
<dbReference type="Gene3D" id="3.20.20.30">
    <property type="entry name" value="Luciferase-like domain"/>
    <property type="match status" value="1"/>
</dbReference>
<dbReference type="InterPro" id="IPR011251">
    <property type="entry name" value="Luciferase-like_dom"/>
</dbReference>
<dbReference type="NCBIfam" id="TIGR03560">
    <property type="entry name" value="F420_Rv1855c"/>
    <property type="match status" value="1"/>
</dbReference>
<keyword evidence="3" id="KW-0560">Oxidoreductase</keyword>
<keyword evidence="4" id="KW-0503">Monooxygenase</keyword>
<evidence type="ECO:0000256" key="1">
    <source>
        <dbReference type="ARBA" id="ARBA00022630"/>
    </source>
</evidence>
<dbReference type="GO" id="GO:0008726">
    <property type="term" value="F:alkanesulfonate monooxygenase activity"/>
    <property type="evidence" value="ECO:0007669"/>
    <property type="project" value="TreeGrafter"/>
</dbReference>
<dbReference type="Proteomes" id="UP001165136">
    <property type="component" value="Unassembled WGS sequence"/>
</dbReference>
<sequence>MRVSITVNDYSWPDLTVQLGRIAAAADRFGVDTLWVPDHLLQADPQLTLDGEMPEAYTTLGFLAARTERVRLGTMVTGATFRPPAVTVKAVTTLDVLSGGRAWFGIGAGHHEGEARAMGLPFPPTGERFERMEETVRIALHMWSGEGGGFEGKHYHLENPVSSPQPVRRPPILIGGAGERRTLRLVAQYADACNVFDIPDGGRTVKHKLAVLARHCAEIGRPYEEIDKTISTRLNPAESATEFAARCARFTELGIDHAVVLSPHPWTEADVALVAEAAALSG</sequence>
<proteinExistence type="predicted"/>
<comment type="caution">
    <text evidence="6">The sequence shown here is derived from an EMBL/GenBank/DDBJ whole genome shotgun (WGS) entry which is preliminary data.</text>
</comment>
<gene>
    <name evidence="6" type="primary">ssuD</name>
    <name evidence="6" type="ORF">Atai01_67000</name>
</gene>
<keyword evidence="2" id="KW-0288">FMN</keyword>
<dbReference type="SUPFAM" id="SSF51679">
    <property type="entry name" value="Bacterial luciferase-like"/>
    <property type="match status" value="1"/>
</dbReference>
<evidence type="ECO:0000259" key="5">
    <source>
        <dbReference type="Pfam" id="PF00296"/>
    </source>
</evidence>
<accession>A0A9W6R6R3</accession>
<dbReference type="Pfam" id="PF00296">
    <property type="entry name" value="Bac_luciferase"/>
    <property type="match status" value="1"/>
</dbReference>
<evidence type="ECO:0000313" key="6">
    <source>
        <dbReference type="EMBL" id="GLY70081.1"/>
    </source>
</evidence>
<dbReference type="AlphaFoldDB" id="A0A9W6R6R3"/>
<dbReference type="PANTHER" id="PTHR42847:SF4">
    <property type="entry name" value="ALKANESULFONATE MONOOXYGENASE-RELATED"/>
    <property type="match status" value="1"/>
</dbReference>
<keyword evidence="1" id="KW-0285">Flavoprotein</keyword>
<dbReference type="RefSeq" id="WP_027944433.1">
    <property type="nucleotide sequence ID" value="NZ_BSTI01000020.1"/>
</dbReference>
<dbReference type="InterPro" id="IPR019952">
    <property type="entry name" value="F420_OxRdatse_Rv1855c_pred"/>
</dbReference>
<protein>
    <submittedName>
        <fullName evidence="6">LLM class F420-dependent oxidoreductase</fullName>
    </submittedName>
</protein>
<evidence type="ECO:0000256" key="2">
    <source>
        <dbReference type="ARBA" id="ARBA00022643"/>
    </source>
</evidence>
<organism evidence="6 7">
    <name type="scientific">Amycolatopsis taiwanensis</name>
    <dbReference type="NCBI Taxonomy" id="342230"/>
    <lineage>
        <taxon>Bacteria</taxon>
        <taxon>Bacillati</taxon>
        <taxon>Actinomycetota</taxon>
        <taxon>Actinomycetes</taxon>
        <taxon>Pseudonocardiales</taxon>
        <taxon>Pseudonocardiaceae</taxon>
        <taxon>Amycolatopsis</taxon>
    </lineage>
</organism>
<dbReference type="InterPro" id="IPR036661">
    <property type="entry name" value="Luciferase-like_sf"/>
</dbReference>
<dbReference type="PANTHER" id="PTHR42847">
    <property type="entry name" value="ALKANESULFONATE MONOOXYGENASE"/>
    <property type="match status" value="1"/>
</dbReference>
<dbReference type="GO" id="GO:0046306">
    <property type="term" value="P:alkanesulfonate catabolic process"/>
    <property type="evidence" value="ECO:0007669"/>
    <property type="project" value="TreeGrafter"/>
</dbReference>
<keyword evidence="7" id="KW-1185">Reference proteome</keyword>
<evidence type="ECO:0000256" key="4">
    <source>
        <dbReference type="ARBA" id="ARBA00023033"/>
    </source>
</evidence>
<evidence type="ECO:0000313" key="7">
    <source>
        <dbReference type="Proteomes" id="UP001165136"/>
    </source>
</evidence>